<name>G8QYL7_SPHPG</name>
<evidence type="ECO:0000256" key="1">
    <source>
        <dbReference type="SAM" id="Coils"/>
    </source>
</evidence>
<sequence length="106" mass="11923">MRSEIINEVLTVEDRAQKIINDANTISREMLIEAQSKANALVKDSLKTVRDLHKIELSKAEEEAARLLEETESNLDSSIELNDKRLDDIADRIVSLVSKTNLFGEA</sequence>
<dbReference type="OrthoDB" id="371340at2"/>
<dbReference type="HOGENOM" id="CLU_2221540_0_0_12"/>
<keyword evidence="1" id="KW-0175">Coiled coil</keyword>
<dbReference type="EMBL" id="CP003155">
    <property type="protein sequence ID" value="AEV28580.1"/>
    <property type="molecule type" value="Genomic_DNA"/>
</dbReference>
<accession>G8QYL7</accession>
<organism evidence="2 3">
    <name type="scientific">Sphaerochaeta pleomorpha (strain ATCC BAA-1885 / DSM 22778 / Grapes)</name>
    <dbReference type="NCBI Taxonomy" id="158190"/>
    <lineage>
        <taxon>Bacteria</taxon>
        <taxon>Pseudomonadati</taxon>
        <taxon>Spirochaetota</taxon>
        <taxon>Spirochaetia</taxon>
        <taxon>Spirochaetales</taxon>
        <taxon>Sphaerochaetaceae</taxon>
        <taxon>Sphaerochaeta</taxon>
    </lineage>
</organism>
<dbReference type="AlphaFoldDB" id="G8QYL7"/>
<evidence type="ECO:0000313" key="3">
    <source>
        <dbReference type="Proteomes" id="UP000005632"/>
    </source>
</evidence>
<dbReference type="STRING" id="158190.SpiGrapes_0744"/>
<keyword evidence="3" id="KW-1185">Reference proteome</keyword>
<feature type="coiled-coil region" evidence="1">
    <location>
        <begin position="43"/>
        <end position="70"/>
    </location>
</feature>
<proteinExistence type="predicted"/>
<protein>
    <submittedName>
        <fullName evidence="2">Uncharacterized protein</fullName>
    </submittedName>
</protein>
<dbReference type="Proteomes" id="UP000005632">
    <property type="component" value="Chromosome"/>
</dbReference>
<evidence type="ECO:0000313" key="2">
    <source>
        <dbReference type="EMBL" id="AEV28580.1"/>
    </source>
</evidence>
<dbReference type="KEGG" id="sgp:SpiGrapes_0744"/>
<reference evidence="2 3" key="1">
    <citation type="submission" date="2011-11" db="EMBL/GenBank/DDBJ databases">
        <title>Complete sequence of Spirochaeta sp. grapes.</title>
        <authorList>
            <consortium name="US DOE Joint Genome Institute"/>
            <person name="Lucas S."/>
            <person name="Han J."/>
            <person name="Lapidus A."/>
            <person name="Cheng J.-F."/>
            <person name="Goodwin L."/>
            <person name="Pitluck S."/>
            <person name="Peters L."/>
            <person name="Ovchinnikova G."/>
            <person name="Munk A.C."/>
            <person name="Detter J.C."/>
            <person name="Han C."/>
            <person name="Tapia R."/>
            <person name="Land M."/>
            <person name="Hauser L."/>
            <person name="Kyrpides N."/>
            <person name="Ivanova N."/>
            <person name="Pagani I."/>
            <person name="Ritalahtilisa K."/>
            <person name="Loeffler F."/>
            <person name="Woyke T."/>
        </authorList>
    </citation>
    <scope>NUCLEOTIDE SEQUENCE [LARGE SCALE GENOMIC DNA]</scope>
    <source>
        <strain evidence="3">ATCC BAA-1885 / DSM 22778 / Grapes</strain>
    </source>
</reference>
<dbReference type="RefSeq" id="WP_014269429.1">
    <property type="nucleotide sequence ID" value="NC_016633.1"/>
</dbReference>
<gene>
    <name evidence="2" type="ordered locus">SpiGrapes_0744</name>
</gene>